<dbReference type="EMBL" id="AMZH03014001">
    <property type="protein sequence ID" value="RRT48369.1"/>
    <property type="molecule type" value="Genomic_DNA"/>
</dbReference>
<sequence>MVDVAIGKDLESARKRGPPPKAAEGQRVASWLPAARTVAAKVGDDQIACAGRRYRTGHAIVARAIASECHRKKEGLWPF</sequence>
<evidence type="ECO:0000313" key="3">
    <source>
        <dbReference type="Proteomes" id="UP000287651"/>
    </source>
</evidence>
<accession>A0A426Y9G1</accession>
<gene>
    <name evidence="2" type="ORF">B296_00023042</name>
</gene>
<protein>
    <submittedName>
        <fullName evidence="2">Uncharacterized protein</fullName>
    </submittedName>
</protein>
<name>A0A426Y9G1_ENSVE</name>
<feature type="compositionally biased region" description="Basic and acidic residues" evidence="1">
    <location>
        <begin position="1"/>
        <end position="14"/>
    </location>
</feature>
<comment type="caution">
    <text evidence="2">The sequence shown here is derived from an EMBL/GenBank/DDBJ whole genome shotgun (WGS) entry which is preliminary data.</text>
</comment>
<evidence type="ECO:0000256" key="1">
    <source>
        <dbReference type="SAM" id="MobiDB-lite"/>
    </source>
</evidence>
<dbReference type="Proteomes" id="UP000287651">
    <property type="component" value="Unassembled WGS sequence"/>
</dbReference>
<dbReference type="AlphaFoldDB" id="A0A426Y9G1"/>
<organism evidence="2 3">
    <name type="scientific">Ensete ventricosum</name>
    <name type="common">Abyssinian banana</name>
    <name type="synonym">Musa ensete</name>
    <dbReference type="NCBI Taxonomy" id="4639"/>
    <lineage>
        <taxon>Eukaryota</taxon>
        <taxon>Viridiplantae</taxon>
        <taxon>Streptophyta</taxon>
        <taxon>Embryophyta</taxon>
        <taxon>Tracheophyta</taxon>
        <taxon>Spermatophyta</taxon>
        <taxon>Magnoliopsida</taxon>
        <taxon>Liliopsida</taxon>
        <taxon>Zingiberales</taxon>
        <taxon>Musaceae</taxon>
        <taxon>Ensete</taxon>
    </lineage>
</organism>
<proteinExistence type="predicted"/>
<reference evidence="2 3" key="1">
    <citation type="journal article" date="2014" name="Agronomy (Basel)">
        <title>A Draft Genome Sequence for Ensete ventricosum, the Drought-Tolerant Tree Against Hunger.</title>
        <authorList>
            <person name="Harrison J."/>
            <person name="Moore K.A."/>
            <person name="Paszkiewicz K."/>
            <person name="Jones T."/>
            <person name="Grant M."/>
            <person name="Ambacheew D."/>
            <person name="Muzemil S."/>
            <person name="Studholme D.J."/>
        </authorList>
    </citation>
    <scope>NUCLEOTIDE SEQUENCE [LARGE SCALE GENOMIC DNA]</scope>
</reference>
<evidence type="ECO:0000313" key="2">
    <source>
        <dbReference type="EMBL" id="RRT48369.1"/>
    </source>
</evidence>
<feature type="region of interest" description="Disordered" evidence="1">
    <location>
        <begin position="1"/>
        <end position="27"/>
    </location>
</feature>